<dbReference type="HOGENOM" id="CLU_1093315_0_0_0"/>
<dbReference type="CDD" id="cd06989">
    <property type="entry name" value="cupin_DRT102"/>
    <property type="match status" value="1"/>
</dbReference>
<reference evidence="2 3" key="1">
    <citation type="journal article" date="2010" name="Stand. Genomic Sci.">
        <title>Complete genome sequence of Coraliomargarita akajimensis type strain (04OKA010-24).</title>
        <authorList>
            <person name="Mavromatis K."/>
            <person name="Abt B."/>
            <person name="Brambilla E."/>
            <person name="Lapidus A."/>
            <person name="Copeland A."/>
            <person name="Deshpande S."/>
            <person name="Nolan M."/>
            <person name="Lucas S."/>
            <person name="Tice H."/>
            <person name="Cheng J.F."/>
            <person name="Han C."/>
            <person name="Detter J.C."/>
            <person name="Woyke T."/>
            <person name="Goodwin L."/>
            <person name="Pitluck S."/>
            <person name="Held B."/>
            <person name="Brettin T."/>
            <person name="Tapia R."/>
            <person name="Ivanova N."/>
            <person name="Mikhailova N."/>
            <person name="Pati A."/>
            <person name="Liolios K."/>
            <person name="Chen A."/>
            <person name="Palaniappan K."/>
            <person name="Land M."/>
            <person name="Hauser L."/>
            <person name="Chang Y.J."/>
            <person name="Jeffries C.D."/>
            <person name="Rohde M."/>
            <person name="Goker M."/>
            <person name="Bristow J."/>
            <person name="Eisen J.A."/>
            <person name="Markowitz V."/>
            <person name="Hugenholtz P."/>
            <person name="Klenk H.P."/>
            <person name="Kyrpides N.C."/>
        </authorList>
    </citation>
    <scope>NUCLEOTIDE SEQUENCE [LARGE SCALE GENOMIC DNA]</scope>
    <source>
        <strain evidence="3">DSM 45221 / IAM 15411 / JCM 23193 / KCTC 12865</strain>
    </source>
</reference>
<dbReference type="Gene3D" id="2.60.120.10">
    <property type="entry name" value="Jelly Rolls"/>
    <property type="match status" value="2"/>
</dbReference>
<dbReference type="KEGG" id="caa:Caka_2787"/>
<evidence type="ECO:0000313" key="2">
    <source>
        <dbReference type="EMBL" id="ADE55802.1"/>
    </source>
</evidence>
<dbReference type="AlphaFoldDB" id="D5EQI8"/>
<dbReference type="Pfam" id="PF14499">
    <property type="entry name" value="DUF4437"/>
    <property type="match status" value="1"/>
</dbReference>
<evidence type="ECO:0000256" key="1">
    <source>
        <dbReference type="SAM" id="Phobius"/>
    </source>
</evidence>
<keyword evidence="1" id="KW-0472">Membrane</keyword>
<dbReference type="InterPro" id="IPR028013">
    <property type="entry name" value="DUF4437"/>
</dbReference>
<feature type="transmembrane region" description="Helical" evidence="1">
    <location>
        <begin position="12"/>
        <end position="34"/>
    </location>
</feature>
<keyword evidence="3" id="KW-1185">Reference proteome</keyword>
<dbReference type="InterPro" id="IPR014710">
    <property type="entry name" value="RmlC-like_jellyroll"/>
</dbReference>
<keyword evidence="1" id="KW-0812">Transmembrane</keyword>
<protein>
    <recommendedName>
        <fullName evidence="4">DUF4437 domain-containing protein</fullName>
    </recommendedName>
</protein>
<organism evidence="2 3">
    <name type="scientific">Coraliomargarita akajimensis (strain DSM 45221 / IAM 15411 / JCM 23193 / KCTC 12865 / 04OKA010-24)</name>
    <dbReference type="NCBI Taxonomy" id="583355"/>
    <lineage>
        <taxon>Bacteria</taxon>
        <taxon>Pseudomonadati</taxon>
        <taxon>Verrucomicrobiota</taxon>
        <taxon>Opitutia</taxon>
        <taxon>Puniceicoccales</taxon>
        <taxon>Coraliomargaritaceae</taxon>
        <taxon>Coraliomargarita</taxon>
    </lineage>
</organism>
<dbReference type="STRING" id="583355.Caka_2787"/>
<evidence type="ECO:0000313" key="3">
    <source>
        <dbReference type="Proteomes" id="UP000000925"/>
    </source>
</evidence>
<sequence>MLGSIGISSPTWIAMNYLNITGLAAFVGAGFLLAGCGTTQNVGSASSDIEIVLASDVEWTHLNPKRGDLAPKAGTLWGDRKGTEPTGFLLKPTDGFESPPHIHNVSYRGVVIRGVLHNDDPDAANMWMPAGSFWTQPKGEVHITAAKGSDSLAYIEIEEGPYLVLPSEEAFDSGERPVNVDERNLVWLDASDIRWVDHSISTTPGGPQVAVLWGSTSEGELNGSFIKLPAGFRGAINSQGSTFKAVLIQGELTHAAANGTMEVGSYFSSAAATHAVSSEETVVLYVRTDGRYAIKPN</sequence>
<dbReference type="Proteomes" id="UP000000925">
    <property type="component" value="Chromosome"/>
</dbReference>
<dbReference type="SUPFAM" id="SSF51182">
    <property type="entry name" value="RmlC-like cupins"/>
    <property type="match status" value="2"/>
</dbReference>
<name>D5EQI8_CORAD</name>
<evidence type="ECO:0008006" key="4">
    <source>
        <dbReference type="Google" id="ProtNLM"/>
    </source>
</evidence>
<dbReference type="EMBL" id="CP001998">
    <property type="protein sequence ID" value="ADE55802.1"/>
    <property type="molecule type" value="Genomic_DNA"/>
</dbReference>
<proteinExistence type="predicted"/>
<keyword evidence="1" id="KW-1133">Transmembrane helix</keyword>
<dbReference type="eggNOG" id="COG1917">
    <property type="taxonomic scope" value="Bacteria"/>
</dbReference>
<dbReference type="InterPro" id="IPR011051">
    <property type="entry name" value="RmlC_Cupin_sf"/>
</dbReference>
<accession>D5EQI8</accession>
<gene>
    <name evidence="2" type="ordered locus">Caka_2787</name>
</gene>